<reference evidence="3" key="1">
    <citation type="journal article" date="2014" name="Proc. Natl. Acad. Sci. U.S.A.">
        <title>Extensive sampling of basidiomycete genomes demonstrates inadequacy of the white-rot/brown-rot paradigm for wood decay fungi.</title>
        <authorList>
            <person name="Riley R."/>
            <person name="Salamov A.A."/>
            <person name="Brown D.W."/>
            <person name="Nagy L.G."/>
            <person name="Floudas D."/>
            <person name="Held B.W."/>
            <person name="Levasseur A."/>
            <person name="Lombard V."/>
            <person name="Morin E."/>
            <person name="Otillar R."/>
            <person name="Lindquist E.A."/>
            <person name="Sun H."/>
            <person name="LaButti K.M."/>
            <person name="Schmutz J."/>
            <person name="Jabbour D."/>
            <person name="Luo H."/>
            <person name="Baker S.E."/>
            <person name="Pisabarro A.G."/>
            <person name="Walton J.D."/>
            <person name="Blanchette R.A."/>
            <person name="Henrissat B."/>
            <person name="Martin F."/>
            <person name="Cullen D."/>
            <person name="Hibbett D.S."/>
            <person name="Grigoriev I.V."/>
        </authorList>
    </citation>
    <scope>NUCLEOTIDE SEQUENCE [LARGE SCALE GENOMIC DNA]</scope>
    <source>
        <strain evidence="3">CBS 339.88</strain>
    </source>
</reference>
<dbReference type="EMBL" id="KL142395">
    <property type="protein sequence ID" value="KDR70894.1"/>
    <property type="molecule type" value="Genomic_DNA"/>
</dbReference>
<evidence type="ECO:0000256" key="1">
    <source>
        <dbReference type="SAM" id="MobiDB-lite"/>
    </source>
</evidence>
<dbReference type="OrthoDB" id="9984024at2759"/>
<organism evidence="2 3">
    <name type="scientific">Galerina marginata (strain CBS 339.88)</name>
    <dbReference type="NCBI Taxonomy" id="685588"/>
    <lineage>
        <taxon>Eukaryota</taxon>
        <taxon>Fungi</taxon>
        <taxon>Dikarya</taxon>
        <taxon>Basidiomycota</taxon>
        <taxon>Agaricomycotina</taxon>
        <taxon>Agaricomycetes</taxon>
        <taxon>Agaricomycetidae</taxon>
        <taxon>Agaricales</taxon>
        <taxon>Agaricineae</taxon>
        <taxon>Strophariaceae</taxon>
        <taxon>Galerina</taxon>
    </lineage>
</organism>
<feature type="compositionally biased region" description="Basic and acidic residues" evidence="1">
    <location>
        <begin position="96"/>
        <end position="108"/>
    </location>
</feature>
<sequence length="399" mass="44581">MFVPDTGLIGKACIHAGTRISAARDETNYGIEIDFNLLPIDRRSLLRQHRGFDTSKCRTPFSNLDGLWEHPATTDDSTQPPPMRSQSPTATSQLPKSERTSIHSSDDAHSARSRVIAAVTYLANAKFEHKLNRTFVAPGAAARNDYAQWKCDFFKWSSYVREDMTRNGSGAYLAGLIGGLKYIDAAIIGATRIKNSNINRENIILNSESAADCTRSTASWIYTCDADNFMEVKNSAWQESNGIINQCSDTTDIIGFKVIFVRELFEAFRRSSGNEGLSNSFTATSTLRILERQLAALDVFSAAIESNQDARKDDLWFLRCWLDSHLVFDGQACSSCIALSFSYTFIQFTCFQTIETLHEYSSNCDDDDDDVDSDILAQGFALLCMTTTKTFFMQQRIGQ</sequence>
<dbReference type="HOGENOM" id="CLU_690874_0_0_1"/>
<protein>
    <submittedName>
        <fullName evidence="2">Uncharacterized protein</fullName>
    </submittedName>
</protein>
<gene>
    <name evidence="2" type="ORF">GALMADRAFT_1346526</name>
</gene>
<keyword evidence="3" id="KW-1185">Reference proteome</keyword>
<evidence type="ECO:0000313" key="3">
    <source>
        <dbReference type="Proteomes" id="UP000027222"/>
    </source>
</evidence>
<name>A0A067ST70_GALM3</name>
<feature type="compositionally biased region" description="Polar residues" evidence="1">
    <location>
        <begin position="74"/>
        <end position="95"/>
    </location>
</feature>
<dbReference type="AlphaFoldDB" id="A0A067ST70"/>
<evidence type="ECO:0000313" key="2">
    <source>
        <dbReference type="EMBL" id="KDR70894.1"/>
    </source>
</evidence>
<feature type="region of interest" description="Disordered" evidence="1">
    <location>
        <begin position="66"/>
        <end position="108"/>
    </location>
</feature>
<proteinExistence type="predicted"/>
<dbReference type="Proteomes" id="UP000027222">
    <property type="component" value="Unassembled WGS sequence"/>
</dbReference>
<accession>A0A067ST70</accession>
<dbReference type="STRING" id="685588.A0A067ST70"/>